<name>A0AAN8PL77_PATCE</name>
<reference evidence="1 2" key="1">
    <citation type="submission" date="2024-01" db="EMBL/GenBank/DDBJ databases">
        <title>The genome of the rayed Mediterranean limpet Patella caerulea (Linnaeus, 1758).</title>
        <authorList>
            <person name="Anh-Thu Weber A."/>
            <person name="Halstead-Nussloch G."/>
        </authorList>
    </citation>
    <scope>NUCLEOTIDE SEQUENCE [LARGE SCALE GENOMIC DNA]</scope>
    <source>
        <strain evidence="1">AATW-2023a</strain>
        <tissue evidence="1">Whole specimen</tissue>
    </source>
</reference>
<gene>
    <name evidence="1" type="ORF">SNE40_018434</name>
</gene>
<organism evidence="1 2">
    <name type="scientific">Patella caerulea</name>
    <name type="common">Rayed Mediterranean limpet</name>
    <dbReference type="NCBI Taxonomy" id="87958"/>
    <lineage>
        <taxon>Eukaryota</taxon>
        <taxon>Metazoa</taxon>
        <taxon>Spiralia</taxon>
        <taxon>Lophotrochozoa</taxon>
        <taxon>Mollusca</taxon>
        <taxon>Gastropoda</taxon>
        <taxon>Patellogastropoda</taxon>
        <taxon>Patelloidea</taxon>
        <taxon>Patellidae</taxon>
        <taxon>Patella</taxon>
    </lineage>
</organism>
<sequence length="397" mass="44226">MSKDEDCGQRHCECSTGDVGSIIYESLALLDGGDGNFFSETQRCGVQYERIPNADDDKTNCSDNDILDNYDIQLRPCVVADGIVIPLSALDLVYLLDEEANDGLIPNSPSPNVEFNIREYEIFSQNGVWSRNTHNNMDEILASVNSCINIDDVYSLCMIPCLITSGGKLPLSTTDLLQMVGDNLDASGNTDIVDTDSLPTYTTLTVSNGKTDSLKNIHLQENVLTSNCHETNIECAADSMRNVDQVDGIDEPISKTCLSYSKIIREKLPKNYTEHRSINVNLSKTPVQDKPGTGLVRSTQSLQADQNNKKATTTVTDSCKYLGRNGLYYLYGDTPHDVIDRIYTLSNMKGYGEVNSVITRKRKQLNRKNLYPYSTKLLRICTEAANLDERWHPCKNK</sequence>
<evidence type="ECO:0000313" key="1">
    <source>
        <dbReference type="EMBL" id="KAK6172035.1"/>
    </source>
</evidence>
<dbReference type="EMBL" id="JAZGQO010000013">
    <property type="protein sequence ID" value="KAK6172035.1"/>
    <property type="molecule type" value="Genomic_DNA"/>
</dbReference>
<dbReference type="Proteomes" id="UP001347796">
    <property type="component" value="Unassembled WGS sequence"/>
</dbReference>
<protein>
    <submittedName>
        <fullName evidence="1">Uncharacterized protein</fullName>
    </submittedName>
</protein>
<comment type="caution">
    <text evidence="1">The sequence shown here is derived from an EMBL/GenBank/DDBJ whole genome shotgun (WGS) entry which is preliminary data.</text>
</comment>
<proteinExistence type="predicted"/>
<evidence type="ECO:0000313" key="2">
    <source>
        <dbReference type="Proteomes" id="UP001347796"/>
    </source>
</evidence>
<keyword evidence="2" id="KW-1185">Reference proteome</keyword>
<accession>A0AAN8PL77</accession>
<dbReference type="AlphaFoldDB" id="A0AAN8PL77"/>